<feature type="transmembrane region" description="Helical" evidence="5">
    <location>
        <begin position="110"/>
        <end position="127"/>
    </location>
</feature>
<name>A0A9X2BS88_9PROT</name>
<dbReference type="Pfam" id="PF01124">
    <property type="entry name" value="MAPEG"/>
    <property type="match status" value="1"/>
</dbReference>
<dbReference type="GO" id="GO:0016020">
    <property type="term" value="C:membrane"/>
    <property type="evidence" value="ECO:0007669"/>
    <property type="project" value="UniProtKB-SubCell"/>
</dbReference>
<dbReference type="RefSeq" id="WP_248665007.1">
    <property type="nucleotide sequence ID" value="NZ_JALPRX010000002.1"/>
</dbReference>
<dbReference type="InterPro" id="IPR001129">
    <property type="entry name" value="Membr-assoc_MAPEG"/>
</dbReference>
<sequence length="128" mass="13762">MSTELSLLLASVVLGLIELLATGVAASAQLGIAYTAGPRDEERPLGPIGGRIRRAFANFMESFPFFAALVLAGAVLGRSNGWTVWGAHLYFWARLFYWPLYVLGVPMLRSLVWGVSLVGIVLLLVGVA</sequence>
<evidence type="ECO:0000313" key="7">
    <source>
        <dbReference type="Proteomes" id="UP001139516"/>
    </source>
</evidence>
<keyword evidence="7" id="KW-1185">Reference proteome</keyword>
<keyword evidence="2 5" id="KW-0812">Transmembrane</keyword>
<organism evidence="6 7">
    <name type="scientific">Roseomonas acroporae</name>
    <dbReference type="NCBI Taxonomy" id="2937791"/>
    <lineage>
        <taxon>Bacteria</taxon>
        <taxon>Pseudomonadati</taxon>
        <taxon>Pseudomonadota</taxon>
        <taxon>Alphaproteobacteria</taxon>
        <taxon>Acetobacterales</taxon>
        <taxon>Roseomonadaceae</taxon>
        <taxon>Roseomonas</taxon>
    </lineage>
</organism>
<evidence type="ECO:0000256" key="2">
    <source>
        <dbReference type="ARBA" id="ARBA00022692"/>
    </source>
</evidence>
<dbReference type="SUPFAM" id="SSF161084">
    <property type="entry name" value="MAPEG domain-like"/>
    <property type="match status" value="1"/>
</dbReference>
<proteinExistence type="predicted"/>
<accession>A0A9X2BS88</accession>
<evidence type="ECO:0000256" key="1">
    <source>
        <dbReference type="ARBA" id="ARBA00004370"/>
    </source>
</evidence>
<keyword evidence="4 5" id="KW-0472">Membrane</keyword>
<dbReference type="PANTHER" id="PTHR35371:SF1">
    <property type="entry name" value="BLR7753 PROTEIN"/>
    <property type="match status" value="1"/>
</dbReference>
<evidence type="ECO:0000256" key="5">
    <source>
        <dbReference type="SAM" id="Phobius"/>
    </source>
</evidence>
<evidence type="ECO:0000256" key="3">
    <source>
        <dbReference type="ARBA" id="ARBA00022989"/>
    </source>
</evidence>
<feature type="transmembrane region" description="Helical" evidence="5">
    <location>
        <begin position="55"/>
        <end position="76"/>
    </location>
</feature>
<dbReference type="Proteomes" id="UP001139516">
    <property type="component" value="Unassembled WGS sequence"/>
</dbReference>
<comment type="caution">
    <text evidence="6">The sequence shown here is derived from an EMBL/GenBank/DDBJ whole genome shotgun (WGS) entry which is preliminary data.</text>
</comment>
<dbReference type="EMBL" id="JALPRX010000002">
    <property type="protein sequence ID" value="MCK8782877.1"/>
    <property type="molecule type" value="Genomic_DNA"/>
</dbReference>
<evidence type="ECO:0000256" key="4">
    <source>
        <dbReference type="ARBA" id="ARBA00023136"/>
    </source>
</evidence>
<dbReference type="AlphaFoldDB" id="A0A9X2BS88"/>
<dbReference type="PANTHER" id="PTHR35371">
    <property type="entry name" value="INNER MEMBRANE PROTEIN"/>
    <property type="match status" value="1"/>
</dbReference>
<feature type="transmembrane region" description="Helical" evidence="5">
    <location>
        <begin position="6"/>
        <end position="34"/>
    </location>
</feature>
<dbReference type="InterPro" id="IPR023352">
    <property type="entry name" value="MAPEG-like_dom_sf"/>
</dbReference>
<gene>
    <name evidence="6" type="ORF">M0638_00595</name>
</gene>
<evidence type="ECO:0000313" key="6">
    <source>
        <dbReference type="EMBL" id="MCK8782877.1"/>
    </source>
</evidence>
<protein>
    <submittedName>
        <fullName evidence="6">MAPEG family protein</fullName>
    </submittedName>
</protein>
<comment type="subcellular location">
    <subcellularLocation>
        <location evidence="1">Membrane</location>
    </subcellularLocation>
</comment>
<dbReference type="Gene3D" id="1.20.120.550">
    <property type="entry name" value="Membrane associated eicosanoid/glutathione metabolism-like domain"/>
    <property type="match status" value="1"/>
</dbReference>
<keyword evidence="3 5" id="KW-1133">Transmembrane helix</keyword>
<reference evidence="6" key="1">
    <citation type="submission" date="2022-04" db="EMBL/GenBank/DDBJ databases">
        <title>Roseomonas acroporae sp. nov., isolated from coral Acropora digitifera.</title>
        <authorList>
            <person name="Sun H."/>
        </authorList>
    </citation>
    <scope>NUCLEOTIDE SEQUENCE</scope>
    <source>
        <strain evidence="6">NAR14</strain>
    </source>
</reference>